<feature type="compositionally biased region" description="Basic and acidic residues" evidence="1">
    <location>
        <begin position="97"/>
        <end position="108"/>
    </location>
</feature>
<dbReference type="EMBL" id="MU858467">
    <property type="protein sequence ID" value="KAK4206224.1"/>
    <property type="molecule type" value="Genomic_DNA"/>
</dbReference>
<dbReference type="GO" id="GO:0003677">
    <property type="term" value="F:DNA binding"/>
    <property type="evidence" value="ECO:0007669"/>
    <property type="project" value="InterPro"/>
</dbReference>
<accession>A0AAN6XSS0</accession>
<reference evidence="2" key="2">
    <citation type="submission" date="2023-05" db="EMBL/GenBank/DDBJ databases">
        <authorList>
            <consortium name="Lawrence Berkeley National Laboratory"/>
            <person name="Steindorff A."/>
            <person name="Hensen N."/>
            <person name="Bonometti L."/>
            <person name="Westerberg I."/>
            <person name="Brannstrom I.O."/>
            <person name="Guillou S."/>
            <person name="Cros-Aarteil S."/>
            <person name="Calhoun S."/>
            <person name="Haridas S."/>
            <person name="Kuo A."/>
            <person name="Mondo S."/>
            <person name="Pangilinan J."/>
            <person name="Riley R."/>
            <person name="Labutti K."/>
            <person name="Andreopoulos B."/>
            <person name="Lipzen A."/>
            <person name="Chen C."/>
            <person name="Yanf M."/>
            <person name="Daum C."/>
            <person name="Ng V."/>
            <person name="Clum A."/>
            <person name="Ohm R."/>
            <person name="Martin F."/>
            <person name="Silar P."/>
            <person name="Natvig D."/>
            <person name="Lalanne C."/>
            <person name="Gautier V."/>
            <person name="Ament-Velasquez S.L."/>
            <person name="Kruys A."/>
            <person name="Hutchinson M.I."/>
            <person name="Powell A.J."/>
            <person name="Barry K."/>
            <person name="Miller A.N."/>
            <person name="Grigoriev I.V."/>
            <person name="Debuchy R."/>
            <person name="Gladieux P."/>
            <person name="Thoren M.H."/>
            <person name="Johannesson H."/>
        </authorList>
    </citation>
    <scope>NUCLEOTIDE SEQUENCE</scope>
    <source>
        <strain evidence="2">PSN293</strain>
    </source>
</reference>
<reference evidence="2" key="1">
    <citation type="journal article" date="2023" name="Mol. Phylogenet. Evol.">
        <title>Genome-scale phylogeny and comparative genomics of the fungal order Sordariales.</title>
        <authorList>
            <person name="Hensen N."/>
            <person name="Bonometti L."/>
            <person name="Westerberg I."/>
            <person name="Brannstrom I.O."/>
            <person name="Guillou S."/>
            <person name="Cros-Aarteil S."/>
            <person name="Calhoun S."/>
            <person name="Haridas S."/>
            <person name="Kuo A."/>
            <person name="Mondo S."/>
            <person name="Pangilinan J."/>
            <person name="Riley R."/>
            <person name="LaButti K."/>
            <person name="Andreopoulos B."/>
            <person name="Lipzen A."/>
            <person name="Chen C."/>
            <person name="Yan M."/>
            <person name="Daum C."/>
            <person name="Ng V."/>
            <person name="Clum A."/>
            <person name="Steindorff A."/>
            <person name="Ohm R.A."/>
            <person name="Martin F."/>
            <person name="Silar P."/>
            <person name="Natvig D.O."/>
            <person name="Lalanne C."/>
            <person name="Gautier V."/>
            <person name="Ament-Velasquez S.L."/>
            <person name="Kruys A."/>
            <person name="Hutchinson M.I."/>
            <person name="Powell A.J."/>
            <person name="Barry K."/>
            <person name="Miller A.N."/>
            <person name="Grigoriev I.V."/>
            <person name="Debuchy R."/>
            <person name="Gladieux P."/>
            <person name="Hiltunen Thoren M."/>
            <person name="Johannesson H."/>
        </authorList>
    </citation>
    <scope>NUCLEOTIDE SEQUENCE</scope>
    <source>
        <strain evidence="2">PSN293</strain>
    </source>
</reference>
<evidence type="ECO:0000313" key="3">
    <source>
        <dbReference type="Proteomes" id="UP001301769"/>
    </source>
</evidence>
<comment type="caution">
    <text evidence="2">The sequence shown here is derived from an EMBL/GenBank/DDBJ whole genome shotgun (WGS) entry which is preliminary data.</text>
</comment>
<feature type="region of interest" description="Disordered" evidence="1">
    <location>
        <begin position="152"/>
        <end position="248"/>
    </location>
</feature>
<dbReference type="PRINTS" id="PR00929">
    <property type="entry name" value="ATHOOK"/>
</dbReference>
<protein>
    <submittedName>
        <fullName evidence="2">Uncharacterized protein</fullName>
    </submittedName>
</protein>
<feature type="compositionally biased region" description="Basic residues" evidence="1">
    <location>
        <begin position="174"/>
        <end position="189"/>
    </location>
</feature>
<feature type="compositionally biased region" description="Polar residues" evidence="1">
    <location>
        <begin position="65"/>
        <end position="79"/>
    </location>
</feature>
<dbReference type="AlphaFoldDB" id="A0AAN6XSS0"/>
<evidence type="ECO:0000313" key="2">
    <source>
        <dbReference type="EMBL" id="KAK4206224.1"/>
    </source>
</evidence>
<gene>
    <name evidence="2" type="ORF">QBC37DRAFT_381301</name>
</gene>
<name>A0AAN6XSS0_9PEZI</name>
<dbReference type="InterPro" id="IPR017956">
    <property type="entry name" value="AT_hook_DNA-bd_motif"/>
</dbReference>
<feature type="region of interest" description="Disordered" evidence="1">
    <location>
        <begin position="1"/>
        <end position="122"/>
    </location>
</feature>
<evidence type="ECO:0000256" key="1">
    <source>
        <dbReference type="SAM" id="MobiDB-lite"/>
    </source>
</evidence>
<keyword evidence="3" id="KW-1185">Reference proteome</keyword>
<dbReference type="SMART" id="SM00384">
    <property type="entry name" value="AT_hook"/>
    <property type="match status" value="4"/>
</dbReference>
<feature type="compositionally biased region" description="Basic residues" evidence="1">
    <location>
        <begin position="238"/>
        <end position="248"/>
    </location>
</feature>
<dbReference type="Proteomes" id="UP001301769">
    <property type="component" value="Unassembled WGS sequence"/>
</dbReference>
<proteinExistence type="predicted"/>
<sequence length="248" mass="27500">MSATNSTGADISRHIFTPGDTAGVHSWAHPSQSNQDGDLIVGVCNSDKYDSSSKSGSSEDNPSSQTPSPGLPTNFNSDTPVPRTELELPREWWLNETRIEDPDRDPYKLTHGGYNLKDPSWWDGYEPGDLDRLALPRVEELFNFLRQQLKASDDARAGETLAPPSAPTGEGPTRRRGRPPLNSTHRKPKYAATGRPRGRPPLDPAHRKPKYVPTGRPRGRPPLDPANRKPKYAPIGRPRGRPPLTRRK</sequence>
<organism evidence="2 3">
    <name type="scientific">Rhypophila decipiens</name>
    <dbReference type="NCBI Taxonomy" id="261697"/>
    <lineage>
        <taxon>Eukaryota</taxon>
        <taxon>Fungi</taxon>
        <taxon>Dikarya</taxon>
        <taxon>Ascomycota</taxon>
        <taxon>Pezizomycotina</taxon>
        <taxon>Sordariomycetes</taxon>
        <taxon>Sordariomycetidae</taxon>
        <taxon>Sordariales</taxon>
        <taxon>Naviculisporaceae</taxon>
        <taxon>Rhypophila</taxon>
    </lineage>
</organism>
<feature type="compositionally biased region" description="Low complexity" evidence="1">
    <location>
        <begin position="52"/>
        <end position="64"/>
    </location>
</feature>